<keyword evidence="3" id="KW-1185">Reference proteome</keyword>
<dbReference type="EMBL" id="KV722544">
    <property type="protein sequence ID" value="OCH86095.1"/>
    <property type="molecule type" value="Genomic_DNA"/>
</dbReference>
<evidence type="ECO:0000259" key="1">
    <source>
        <dbReference type="PROSITE" id="PS50181"/>
    </source>
</evidence>
<name>A0A8E2DFL4_9APHY</name>
<dbReference type="InterPro" id="IPR036047">
    <property type="entry name" value="F-box-like_dom_sf"/>
</dbReference>
<evidence type="ECO:0000313" key="3">
    <source>
        <dbReference type="Proteomes" id="UP000250043"/>
    </source>
</evidence>
<accession>A0A8E2DFL4</accession>
<dbReference type="Proteomes" id="UP000250043">
    <property type="component" value="Unassembled WGS sequence"/>
</dbReference>
<reference evidence="2 3" key="1">
    <citation type="submission" date="2016-07" db="EMBL/GenBank/DDBJ databases">
        <title>Draft genome of the white-rot fungus Obba rivulosa 3A-2.</title>
        <authorList>
            <consortium name="DOE Joint Genome Institute"/>
            <person name="Miettinen O."/>
            <person name="Riley R."/>
            <person name="Acob R."/>
            <person name="Barry K."/>
            <person name="Cullen D."/>
            <person name="De Vries R."/>
            <person name="Hainaut M."/>
            <person name="Hatakka A."/>
            <person name="Henrissat B."/>
            <person name="Hilden K."/>
            <person name="Kuo R."/>
            <person name="Labutti K."/>
            <person name="Lipzen A."/>
            <person name="Makela M.R."/>
            <person name="Sandor L."/>
            <person name="Spatafora J.W."/>
            <person name="Grigoriev I.V."/>
            <person name="Hibbett D.S."/>
        </authorList>
    </citation>
    <scope>NUCLEOTIDE SEQUENCE [LARGE SCALE GENOMIC DNA]</scope>
    <source>
        <strain evidence="2 3">3A-2</strain>
    </source>
</reference>
<gene>
    <name evidence="2" type="ORF">OBBRIDRAFT_738621</name>
</gene>
<dbReference type="SMART" id="SM00256">
    <property type="entry name" value="FBOX"/>
    <property type="match status" value="1"/>
</dbReference>
<protein>
    <recommendedName>
        <fullName evidence="1">F-box domain-containing protein</fullName>
    </recommendedName>
</protein>
<dbReference type="Pfam" id="PF12937">
    <property type="entry name" value="F-box-like"/>
    <property type="match status" value="1"/>
</dbReference>
<feature type="domain" description="F-box" evidence="1">
    <location>
        <begin position="6"/>
        <end position="52"/>
    </location>
</feature>
<dbReference type="PROSITE" id="PS50181">
    <property type="entry name" value="FBOX"/>
    <property type="match status" value="1"/>
</dbReference>
<dbReference type="InterPro" id="IPR001810">
    <property type="entry name" value="F-box_dom"/>
</dbReference>
<dbReference type="AlphaFoldDB" id="A0A8E2DFL4"/>
<dbReference type="OrthoDB" id="3219396at2759"/>
<sequence>MNTLARANILDLPQETLLHIFSYLDLPDLANLAQVHPGLARLTDDPVLHRARILVVAPSRVSHSLFGMSSSGIPLRPTVPDLVQRGIMRGLGIERRWRAGSYFYSHIMVAQYETSLRLQRTRTSNVIASSLRKRSPTSAFARVLPNESATISPSLVPAMRRLKWSIRRDALARVIKDRSEIVHSGGIVGWLEGRGRGVMRRENERVRLAVCPGIKGIIRFYENLGPK</sequence>
<dbReference type="Gene3D" id="1.20.1280.50">
    <property type="match status" value="1"/>
</dbReference>
<dbReference type="SUPFAM" id="SSF81383">
    <property type="entry name" value="F-box domain"/>
    <property type="match status" value="1"/>
</dbReference>
<evidence type="ECO:0000313" key="2">
    <source>
        <dbReference type="EMBL" id="OCH86095.1"/>
    </source>
</evidence>
<organism evidence="2 3">
    <name type="scientific">Obba rivulosa</name>
    <dbReference type="NCBI Taxonomy" id="1052685"/>
    <lineage>
        <taxon>Eukaryota</taxon>
        <taxon>Fungi</taxon>
        <taxon>Dikarya</taxon>
        <taxon>Basidiomycota</taxon>
        <taxon>Agaricomycotina</taxon>
        <taxon>Agaricomycetes</taxon>
        <taxon>Polyporales</taxon>
        <taxon>Gelatoporiaceae</taxon>
        <taxon>Obba</taxon>
    </lineage>
</organism>
<proteinExistence type="predicted"/>